<dbReference type="InterPro" id="IPR011050">
    <property type="entry name" value="Pectin_lyase_fold/virulence"/>
</dbReference>
<dbReference type="InterPro" id="IPR039448">
    <property type="entry name" value="Beta_helix"/>
</dbReference>
<reference evidence="2 3" key="1">
    <citation type="journal article" date="2015" name="Nature">
        <title>rRNA introns, odd ribosomes, and small enigmatic genomes across a large radiation of phyla.</title>
        <authorList>
            <person name="Brown C.T."/>
            <person name="Hug L.A."/>
            <person name="Thomas B.C."/>
            <person name="Sharon I."/>
            <person name="Castelle C.J."/>
            <person name="Singh A."/>
            <person name="Wilkins M.J."/>
            <person name="Williams K.H."/>
            <person name="Banfield J.F."/>
        </authorList>
    </citation>
    <scope>NUCLEOTIDE SEQUENCE [LARGE SCALE GENOMIC DNA]</scope>
</reference>
<proteinExistence type="predicted"/>
<evidence type="ECO:0000313" key="2">
    <source>
        <dbReference type="EMBL" id="KKQ98281.1"/>
    </source>
</evidence>
<dbReference type="InterPro" id="IPR022441">
    <property type="entry name" value="Para_beta_helix_rpt-2"/>
</dbReference>
<dbReference type="NCBIfam" id="TIGR03804">
    <property type="entry name" value="para_beta_helix"/>
    <property type="match status" value="1"/>
</dbReference>
<name>A0A0G0Q9B4_9BACT</name>
<dbReference type="Proteomes" id="UP000034325">
    <property type="component" value="Unassembled WGS sequence"/>
</dbReference>
<evidence type="ECO:0000259" key="1">
    <source>
        <dbReference type="Pfam" id="PF13229"/>
    </source>
</evidence>
<gene>
    <name evidence="2" type="ORF">UT23_C0004G0122</name>
</gene>
<dbReference type="SUPFAM" id="SSF51126">
    <property type="entry name" value="Pectin lyase-like"/>
    <property type="match status" value="1"/>
</dbReference>
<protein>
    <recommendedName>
        <fullName evidence="1">Right handed beta helix domain-containing protein</fullName>
    </recommendedName>
</protein>
<comment type="caution">
    <text evidence="2">The sequence shown here is derived from an EMBL/GenBank/DDBJ whole genome shotgun (WGS) entry which is preliminary data.</text>
</comment>
<organism evidence="2 3">
    <name type="scientific">Candidatus Woesebacteria bacterium GW2011_GWA1_39_12</name>
    <dbReference type="NCBI Taxonomy" id="1618549"/>
    <lineage>
        <taxon>Bacteria</taxon>
        <taxon>Candidatus Woeseibacteriota</taxon>
    </lineage>
</organism>
<sequence length="379" mass="41117">MSFLLVAFLLVALFTSVSVVKQKQDLRSRAQVECFVWPIFGPVSQRAESPSLQDAVNSHNCVRVRKGTYNLTGPLTLWSNKTLKGESRDETILKASGAWPNNGLEGVVQMIRNDVSGVNVSNLTIDANQISTHAIVIRGAVVDSVRAKNGKCTGITIPGPAAIVNNSIIERNGNTCPVAPPGAGIYADGTDDKSKVPPQYAPRITNNTIRDNYGPGIDINTVWNGVIQDNTITNNKGWAGVSLYSSSYWNISGNIINQPATSDYQKYHPRCAGGPNGAKSAGIFLCEDYDQNEGQPNTVTIYNTIENNRSASWYGILLIGNDEQTPYLVPRFNTIKNNNVFGSTHGCADDFKVGQWMDGANTWTNNNCSGTSNTPPSYY</sequence>
<accession>A0A0G0Q9B4</accession>
<dbReference type="InterPro" id="IPR012334">
    <property type="entry name" value="Pectin_lyas_fold"/>
</dbReference>
<feature type="domain" description="Right handed beta helix" evidence="1">
    <location>
        <begin position="182"/>
        <end position="350"/>
    </location>
</feature>
<dbReference type="Pfam" id="PF13229">
    <property type="entry name" value="Beta_helix"/>
    <property type="match status" value="1"/>
</dbReference>
<dbReference type="SMART" id="SM00710">
    <property type="entry name" value="PbH1"/>
    <property type="match status" value="7"/>
</dbReference>
<dbReference type="Gene3D" id="2.160.20.10">
    <property type="entry name" value="Single-stranded right-handed beta-helix, Pectin lyase-like"/>
    <property type="match status" value="1"/>
</dbReference>
<evidence type="ECO:0000313" key="3">
    <source>
        <dbReference type="Proteomes" id="UP000034325"/>
    </source>
</evidence>
<dbReference type="InterPro" id="IPR006626">
    <property type="entry name" value="PbH1"/>
</dbReference>
<dbReference type="EMBL" id="LBWA01000004">
    <property type="protein sequence ID" value="KKQ98281.1"/>
    <property type="molecule type" value="Genomic_DNA"/>
</dbReference>
<dbReference type="AlphaFoldDB" id="A0A0G0Q9B4"/>